<dbReference type="Proteomes" id="UP000736787">
    <property type="component" value="Unassembled WGS sequence"/>
</dbReference>
<gene>
    <name evidence="1" type="ORF">PC117_g23249</name>
    <name evidence="2" type="ORF">PC129_g19462</name>
</gene>
<comment type="caution">
    <text evidence="1">The sequence shown here is derived from an EMBL/GenBank/DDBJ whole genome shotgun (WGS) entry which is preliminary data.</text>
</comment>
<organism evidence="1 3">
    <name type="scientific">Phytophthora cactorum</name>
    <dbReference type="NCBI Taxonomy" id="29920"/>
    <lineage>
        <taxon>Eukaryota</taxon>
        <taxon>Sar</taxon>
        <taxon>Stramenopiles</taxon>
        <taxon>Oomycota</taxon>
        <taxon>Peronosporomycetes</taxon>
        <taxon>Peronosporales</taxon>
        <taxon>Peronosporaceae</taxon>
        <taxon>Phytophthora</taxon>
    </lineage>
</organism>
<sequence length="49" mass="5410">MFNVELVVPGMSGTIRLQHSPNYIRTHALSAPYFGPEQLLSRIVRAGNA</sequence>
<dbReference type="AlphaFoldDB" id="A0A8T1B5K9"/>
<reference evidence="1" key="1">
    <citation type="submission" date="2018-10" db="EMBL/GenBank/DDBJ databases">
        <title>Effector identification in a new, highly contiguous assembly of the strawberry crown rot pathogen Phytophthora cactorum.</title>
        <authorList>
            <person name="Armitage A.D."/>
            <person name="Nellist C.F."/>
            <person name="Bates H."/>
            <person name="Vickerstaff R.J."/>
            <person name="Harrison R.J."/>
        </authorList>
    </citation>
    <scope>NUCLEOTIDE SEQUENCE</scope>
    <source>
        <strain evidence="1">4040</strain>
        <strain evidence="2">P421</strain>
    </source>
</reference>
<proteinExistence type="predicted"/>
<dbReference type="EMBL" id="RCMK01001385">
    <property type="protein sequence ID" value="KAG2895451.1"/>
    <property type="molecule type" value="Genomic_DNA"/>
</dbReference>
<evidence type="ECO:0000313" key="2">
    <source>
        <dbReference type="EMBL" id="KAG3209524.1"/>
    </source>
</evidence>
<dbReference type="Proteomes" id="UP000760860">
    <property type="component" value="Unassembled WGS sequence"/>
</dbReference>
<name>A0A8T1B5K9_9STRA</name>
<accession>A0A8T1B5K9</accession>
<protein>
    <submittedName>
        <fullName evidence="1">Uncharacterized protein</fullName>
    </submittedName>
</protein>
<evidence type="ECO:0000313" key="1">
    <source>
        <dbReference type="EMBL" id="KAG2895451.1"/>
    </source>
</evidence>
<dbReference type="EMBL" id="RCMV01001251">
    <property type="protein sequence ID" value="KAG3209524.1"/>
    <property type="molecule type" value="Genomic_DNA"/>
</dbReference>
<evidence type="ECO:0000313" key="3">
    <source>
        <dbReference type="Proteomes" id="UP000736787"/>
    </source>
</evidence>